<dbReference type="RefSeq" id="WP_013580363.1">
    <property type="nucleotide sequence ID" value="NC_015064.1"/>
</dbReference>
<dbReference type="STRING" id="1198114.AciX9_1999"/>
<dbReference type="EMBL" id="CP002480">
    <property type="protein sequence ID" value="ADW69044.1"/>
    <property type="molecule type" value="Genomic_DNA"/>
</dbReference>
<dbReference type="HOGENOM" id="CLU_2825087_0_0_0"/>
<reference evidence="2" key="1">
    <citation type="submission" date="2011-01" db="EMBL/GenBank/DDBJ databases">
        <title>Complete sequence of chromosome of Acidobacterium sp. MP5ACTX9.</title>
        <authorList>
            <consortium name="US DOE Joint Genome Institute"/>
            <person name="Lucas S."/>
            <person name="Copeland A."/>
            <person name="Lapidus A."/>
            <person name="Cheng J.-F."/>
            <person name="Goodwin L."/>
            <person name="Pitluck S."/>
            <person name="Teshima H."/>
            <person name="Detter J.C."/>
            <person name="Han C."/>
            <person name="Tapia R."/>
            <person name="Land M."/>
            <person name="Hauser L."/>
            <person name="Kyrpides N."/>
            <person name="Ivanova N."/>
            <person name="Ovchinnikova G."/>
            <person name="Pagani I."/>
            <person name="Rawat S.R."/>
            <person name="Mannisto M."/>
            <person name="Haggblom M.M."/>
            <person name="Woyke T."/>
        </authorList>
    </citation>
    <scope>NUCLEOTIDE SEQUENCE [LARGE SCALE GENOMIC DNA]</scope>
    <source>
        <strain evidence="2">MP5ACTX9</strain>
    </source>
</reference>
<sequence length="66" mass="7099">MIGPTFQSLKIVTFALLMLGAVGSSLFALGARISKPKQAEPKEQFIPSNVIPFHDARAKTASKVSR</sequence>
<accession>E8X190</accession>
<keyword evidence="2" id="KW-1185">Reference proteome</keyword>
<dbReference type="Proteomes" id="UP000000343">
    <property type="component" value="Chromosome"/>
</dbReference>
<proteinExistence type="predicted"/>
<dbReference type="PaxDb" id="1198114-AciX9_1999"/>
<evidence type="ECO:0000313" key="2">
    <source>
        <dbReference type="Proteomes" id="UP000000343"/>
    </source>
</evidence>
<dbReference type="KEGG" id="acm:AciX9_1999"/>
<organism evidence="2">
    <name type="scientific">Granulicella tundricola (strain ATCC BAA-1859 / DSM 23138 / MP5ACTX9)</name>
    <dbReference type="NCBI Taxonomy" id="1198114"/>
    <lineage>
        <taxon>Bacteria</taxon>
        <taxon>Pseudomonadati</taxon>
        <taxon>Acidobacteriota</taxon>
        <taxon>Terriglobia</taxon>
        <taxon>Terriglobales</taxon>
        <taxon>Acidobacteriaceae</taxon>
        <taxon>Granulicella</taxon>
    </lineage>
</organism>
<gene>
    <name evidence="1" type="ordered locus">AciX9_1999</name>
</gene>
<dbReference type="AlphaFoldDB" id="E8X190"/>
<protein>
    <submittedName>
        <fullName evidence="1">Uncharacterized protein</fullName>
    </submittedName>
</protein>
<name>E8X190_GRATM</name>
<evidence type="ECO:0000313" key="1">
    <source>
        <dbReference type="EMBL" id="ADW69044.1"/>
    </source>
</evidence>